<gene>
    <name evidence="9" type="ORF">Vbra_15376</name>
</gene>
<dbReference type="Pfam" id="PF07691">
    <property type="entry name" value="PA14"/>
    <property type="match status" value="1"/>
</dbReference>
<sequence>MPLLGVSGERRGLASDVVLMVQRGALTCLTTKEGDCVCLRMQLSSSVVAFIAAHTLTLPRVSGKGGGLQNREDFYQCVSGWMGDGKCDLTNNHDELGCNYDGGDCCQTTCEASCADNPIRCIHGCGMESEYECIDPDVTLVPAPWCIRGRERPLGDCYPKEDEELISLVLLQCALDTRAHGNGDTTPNKCGNQEGTCTDNEIASGIDGCHLPPSLCTKRSCCSDAVRYGFVPNVTATLDKSFVNVTNATYDLADYLMDEARANCANKTSQDDVPCFEYMSDCLTENRRKGGGCCECEESWGGWRCDLPLCLPPCDNGICQGPNRCACDMQWKGPRCNHPVCEPECVPGQGVCVFPNHCECFYGWTGDTCDTPVSEPYMCVCAPGWEQEALIDSLGRQVVPDFRRQQDKTVWVLSGAPEYVQNDTRFRISYDIGTGIPIFTYEVDNALNCSRPSKCSVHADPRCVRCNDDGTCLVCEMGYFVQPHDGRCERCSTVLPHCLHCDHHGTRCHACDPLFVLRNGVCGADGIVELATAVLFVDEDHTHVRVPLQLWEESVGSATERLGPGELGREMSGMERRPVDVWVHTEEGKGVGGAVSHSARHVGRMVDFDFTYEPLSLTVSNPYASHDIALYEDGSAHEDPIFFDVLLTYSPESVQGSPHPLLPDFDVNPKRYRPLSSPPARPTKEEQTNLITQTRVYLWNRNYEAMADCFLVWGDGMNTSVSPTVYEEQTIYLSVRGVDLTLQPPDPHDNTTNVTLALSRTGYHTPADLTDVWGDIDPPNNTVLLEDCGQWRAGVAPGPNARCRETVVVSYRPDSVAGGISYLGNATEAVYVGNGTYRAFYLPTVAGGYSVLVEKGIPGVYGEYFLSDAVKRDSAPAIPEIRRIDRQLTGRWPTRGRAPALIRWRGFLRLFRDLHMNGNGTSPWSVAIHVTAGCRASLYWGLRRDLALDLIAPIDLDEEATANMTVTSTGVPIVVNASVGVGDGGAEGDGGGEGVVVGEGRLDVPVDMAEGGEDAPPAVPFELEFFAPDPWPYKEFTDIAVDVLWHTPNMSAGEFVRIPQDAILTRGIHFKGSPFMGFEALAGDANATMSSAYNADDGSEVFDTSVGTEYRVDIFLFDSSGFRIVSPNYLGSIVVQLKGPSAAVEATGAVSYNATTGVYRGAFTPTSTSISVSGYDRELHVLLGPDPCANSPLAVTVRSQLSDPNQTIMYDHEDDSPAFVNEGKEFKLQSVDAAGNNRTVGGDLYEVRFEGPQHAPRPQTGWFGGPCTDNSDGTYTCEFAIVTPGIYQQHVYYFSTEILRPPFNRTITAQGVISPEQTYATGPGVTAAPVDPADIIKAGVPTTFTIVTADPFGIQYFEGGMTFVVTIDVNPPFQVTPVDNNDGTYNVTYTICPAGPTLIYIQLNCKIREFQFNEVCEAFPSNTTSTPVPISGSPYPITVVPYLEDPAQSAIQGHALVDPRAGVPQEFQVAFEDSCGNIPVDFNRSEWSLTLTEDLTASLVPLSWALASPGLIEASFTPLRSGAYTLSVILDNTGTPAHISNSPATLTVTQSAVVVGTDFVIGSFGASEQSLRGPLSVSTMDAGQSATFQVTARDMYADALPFDNDTFRVGVWEGGDCPASVGCVGLSAKAASCALHGQNCVVRSTDNLCVPSPTNCQSKPAVVTSSMAIGLTVVSPGVYEYTLSTARSGTHYGGVSVYRLGGVQAAYFRDPSFQSPPLHTHIDRRFDYNWWDVSASAAVSGSASLHEFAVRWVGLIRPPAGTPEMVRALPTETYNLTIVTDGGVRLYLDESLVLDCWRCGMSEPDRTGCPPACADGSTEGGESRKGVRGVELPVAGFTWYRLEYFHRGRLSAYLRMYWTSLTQRQEVLVPSSALYWEEPLLPASSPTFTLTVNPLTTATSVQWDPSTPPPSASAVSTLTGPLRVSLTDTYGNLIPTGGRTADFAVTLTSPLASVTATAVADLGNGYYDITFTPLLAGPHVVEVRKTASTALPLRQEVSVTQGGPDAALSTLACLPASPIVAGGAVTCTVTSRDGGNNALPVLTHLIAVSVTDPSGDSYPVSWTPTQQQMPPMGEQAAVSSFTFLPTEAGAWTVSATLPPATALPPLAYTVTAAAAASCCSDVALPPPPYLTGDPFVITVTSKDRFRNLRTGSGDLFSATVTGIGGVVVDLTVTANGDGTYDLSLPSPIADDGFVTVEVSLVAQADALSVYGFRGVLLQSLDWGSRTPSDTEVVTGTVELTPAFQGGAYESAVWTAELLPKGVGTNNFIFSVDVVGRVEVLVDGQLVLSAQSPTAAVATGVTSATPVALDAAASVPLVVLYSFILPPSSVAASGYPPGPTLNLYWESPDIPLATEIIPQTNVYHLKTAMPGYPVRLSVVNDPSPCTSHALQDYSGYLPTYIFPRPGDTSYPPTHGTVGRPYSPNLRCTWTYRKSSNPAHRLRIRVVTFDVEQSLDCGKDSLRIWRGAAPYAGPLVGSFCGTLAGGSVLMEAGGADQDYTIEFVSDAAEETAGFQLDLAIT</sequence>
<reference evidence="9 10" key="1">
    <citation type="submission" date="2014-11" db="EMBL/GenBank/DDBJ databases">
        <authorList>
            <person name="Zhu J."/>
            <person name="Qi W."/>
            <person name="Song R."/>
        </authorList>
    </citation>
    <scope>NUCLEOTIDE SEQUENCE [LARGE SCALE GENOMIC DNA]</scope>
</reference>
<dbReference type="VEuPathDB" id="CryptoDB:Vbra_15376"/>
<feature type="repeat" description="Filamin" evidence="5">
    <location>
        <begin position="1199"/>
        <end position="1307"/>
    </location>
</feature>
<dbReference type="EMBL" id="CDMY01000436">
    <property type="protein sequence ID" value="CEM12640.1"/>
    <property type="molecule type" value="Genomic_DNA"/>
</dbReference>
<dbReference type="InterPro" id="IPR017868">
    <property type="entry name" value="Filamin/ABP280_repeat-like"/>
</dbReference>
<organism evidence="9 10">
    <name type="scientific">Vitrella brassicaformis (strain CCMP3155)</name>
    <dbReference type="NCBI Taxonomy" id="1169540"/>
    <lineage>
        <taxon>Eukaryota</taxon>
        <taxon>Sar</taxon>
        <taxon>Alveolata</taxon>
        <taxon>Colpodellida</taxon>
        <taxon>Vitrellaceae</taxon>
        <taxon>Vitrella</taxon>
    </lineage>
</organism>
<dbReference type="InterPro" id="IPR051216">
    <property type="entry name" value="Teneurin"/>
</dbReference>
<evidence type="ECO:0000259" key="8">
    <source>
        <dbReference type="PROSITE" id="PS51820"/>
    </source>
</evidence>
<feature type="repeat" description="Filamin" evidence="5">
    <location>
        <begin position="1941"/>
        <end position="1984"/>
    </location>
</feature>
<evidence type="ECO:0000256" key="4">
    <source>
        <dbReference type="PROSITE-ProRule" id="PRU00076"/>
    </source>
</evidence>
<dbReference type="PROSITE" id="PS01180">
    <property type="entry name" value="CUB"/>
    <property type="match status" value="1"/>
</dbReference>
<feature type="domain" description="PA14" evidence="8">
    <location>
        <begin position="1698"/>
        <end position="1873"/>
    </location>
</feature>
<dbReference type="InterPro" id="IPR013783">
    <property type="entry name" value="Ig-like_fold"/>
</dbReference>
<dbReference type="InterPro" id="IPR009030">
    <property type="entry name" value="Growth_fac_rcpt_cys_sf"/>
</dbReference>
<dbReference type="Pfam" id="PF00630">
    <property type="entry name" value="Filamin"/>
    <property type="match status" value="2"/>
</dbReference>
<keyword evidence="2" id="KW-0677">Repeat</keyword>
<evidence type="ECO:0000259" key="7">
    <source>
        <dbReference type="PROSITE" id="PS50026"/>
    </source>
</evidence>
<keyword evidence="3 4" id="KW-1015">Disulfide bond</keyword>
<dbReference type="PANTHER" id="PTHR11219:SF70">
    <property type="entry name" value="EGF-LIKE DOMAIN-CONTAINING PROTEIN"/>
    <property type="match status" value="1"/>
</dbReference>
<feature type="domain" description="CUB" evidence="6">
    <location>
        <begin position="2384"/>
        <end position="2519"/>
    </location>
</feature>
<dbReference type="Gene3D" id="2.60.40.10">
    <property type="entry name" value="Immunoglobulins"/>
    <property type="match status" value="6"/>
</dbReference>
<dbReference type="PROSITE" id="PS50194">
    <property type="entry name" value="FILAMIN_REPEAT"/>
    <property type="match status" value="4"/>
</dbReference>
<dbReference type="SMART" id="SM00557">
    <property type="entry name" value="IG_FLMN"/>
    <property type="match status" value="2"/>
</dbReference>
<dbReference type="Gene3D" id="3.90.182.10">
    <property type="entry name" value="Toxin - Anthrax Protective Antigen,domain 1"/>
    <property type="match status" value="1"/>
</dbReference>
<dbReference type="Proteomes" id="UP000041254">
    <property type="component" value="Unassembled WGS sequence"/>
</dbReference>
<evidence type="ECO:0000313" key="10">
    <source>
        <dbReference type="Proteomes" id="UP000041254"/>
    </source>
</evidence>
<dbReference type="InParanoid" id="A0A0G4FGW1"/>
<dbReference type="PANTHER" id="PTHR11219">
    <property type="entry name" value="TENEURIN AND N-ACETYLGLUCOSAMINE-1-PHOSPHODIESTER ALPHA-N-ACETYLGLUCOSAMINIDASE"/>
    <property type="match status" value="1"/>
</dbReference>
<feature type="repeat" description="Filamin" evidence="5">
    <location>
        <begin position="1310"/>
        <end position="1439"/>
    </location>
</feature>
<dbReference type="CDD" id="cd00041">
    <property type="entry name" value="CUB"/>
    <property type="match status" value="1"/>
</dbReference>
<dbReference type="InterPro" id="IPR035914">
    <property type="entry name" value="Sperma_CUB_dom_sf"/>
</dbReference>
<feature type="repeat" description="Filamin" evidence="5">
    <location>
        <begin position="1441"/>
        <end position="1548"/>
    </location>
</feature>
<dbReference type="InterPro" id="IPR001298">
    <property type="entry name" value="Filamin/ABP280_rpt"/>
</dbReference>
<dbReference type="PROSITE" id="PS51820">
    <property type="entry name" value="PA14"/>
    <property type="match status" value="2"/>
</dbReference>
<accession>A0A0G4FGW1</accession>
<dbReference type="InterPro" id="IPR011658">
    <property type="entry name" value="PA14_dom"/>
</dbReference>
<dbReference type="OrthoDB" id="407380at2759"/>
<keyword evidence="10" id="KW-1185">Reference proteome</keyword>
<proteinExistence type="predicted"/>
<evidence type="ECO:0000313" key="9">
    <source>
        <dbReference type="EMBL" id="CEM12640.1"/>
    </source>
</evidence>
<dbReference type="SUPFAM" id="SSF56988">
    <property type="entry name" value="Anthrax protective antigen"/>
    <property type="match status" value="2"/>
</dbReference>
<evidence type="ECO:0000256" key="5">
    <source>
        <dbReference type="PROSITE-ProRule" id="PRU00087"/>
    </source>
</evidence>
<dbReference type="InterPro" id="IPR037524">
    <property type="entry name" value="PA14/GLEYA"/>
</dbReference>
<dbReference type="Gene3D" id="2.10.25.10">
    <property type="entry name" value="Laminin"/>
    <property type="match status" value="2"/>
</dbReference>
<dbReference type="Gene3D" id="2.60.120.290">
    <property type="entry name" value="Spermadhesin, CUB domain"/>
    <property type="match status" value="1"/>
</dbReference>
<evidence type="ECO:0000256" key="3">
    <source>
        <dbReference type="ARBA" id="ARBA00023157"/>
    </source>
</evidence>
<feature type="domain" description="PA14" evidence="8">
    <location>
        <begin position="2202"/>
        <end position="2360"/>
    </location>
</feature>
<dbReference type="SMART" id="SM00042">
    <property type="entry name" value="CUB"/>
    <property type="match status" value="1"/>
</dbReference>
<dbReference type="PROSITE" id="PS01186">
    <property type="entry name" value="EGF_2"/>
    <property type="match status" value="1"/>
</dbReference>
<dbReference type="STRING" id="1169540.A0A0G4FGW1"/>
<protein>
    <recommendedName>
        <fullName evidence="11">PA14 domain-containing protein</fullName>
    </recommendedName>
</protein>
<evidence type="ECO:0000256" key="1">
    <source>
        <dbReference type="ARBA" id="ARBA00022536"/>
    </source>
</evidence>
<evidence type="ECO:0000259" key="6">
    <source>
        <dbReference type="PROSITE" id="PS01180"/>
    </source>
</evidence>
<name>A0A0G4FGW1_VITBC</name>
<comment type="caution">
    <text evidence="4">Lacks conserved residue(s) required for the propagation of feature annotation.</text>
</comment>
<dbReference type="InterPro" id="IPR014756">
    <property type="entry name" value="Ig_E-set"/>
</dbReference>
<dbReference type="InterPro" id="IPR000742">
    <property type="entry name" value="EGF"/>
</dbReference>
<dbReference type="SMART" id="SM00181">
    <property type="entry name" value="EGF"/>
    <property type="match status" value="5"/>
</dbReference>
<dbReference type="SUPFAM" id="SSF57184">
    <property type="entry name" value="Growth factor receptor domain"/>
    <property type="match status" value="1"/>
</dbReference>
<keyword evidence="1 4" id="KW-0245">EGF-like domain</keyword>
<dbReference type="SUPFAM" id="SSF49854">
    <property type="entry name" value="Spermadhesin, CUB domain"/>
    <property type="match status" value="1"/>
</dbReference>
<evidence type="ECO:0008006" key="11">
    <source>
        <dbReference type="Google" id="ProtNLM"/>
    </source>
</evidence>
<dbReference type="PROSITE" id="PS50026">
    <property type="entry name" value="EGF_3"/>
    <property type="match status" value="1"/>
</dbReference>
<dbReference type="SUPFAM" id="SSF81296">
    <property type="entry name" value="E set domains"/>
    <property type="match status" value="5"/>
</dbReference>
<dbReference type="Pfam" id="PF00431">
    <property type="entry name" value="CUB"/>
    <property type="match status" value="1"/>
</dbReference>
<feature type="domain" description="EGF-like" evidence="7">
    <location>
        <begin position="337"/>
        <end position="370"/>
    </location>
</feature>
<feature type="disulfide bond" evidence="4">
    <location>
        <begin position="360"/>
        <end position="369"/>
    </location>
</feature>
<dbReference type="PROSITE" id="PS00022">
    <property type="entry name" value="EGF_1"/>
    <property type="match status" value="1"/>
</dbReference>
<evidence type="ECO:0000256" key="2">
    <source>
        <dbReference type="ARBA" id="ARBA00022737"/>
    </source>
</evidence>
<dbReference type="InterPro" id="IPR000859">
    <property type="entry name" value="CUB_dom"/>
</dbReference>